<dbReference type="EMBL" id="LR796511">
    <property type="protein sequence ID" value="CAB4148739.1"/>
    <property type="molecule type" value="Genomic_DNA"/>
</dbReference>
<dbReference type="EMBL" id="LR796809">
    <property type="protein sequence ID" value="CAB4167777.1"/>
    <property type="molecule type" value="Genomic_DNA"/>
</dbReference>
<sequence length="514" mass="58555">MILNRSKEEEASRLRGSLLEFCRFFYKHLTGRDLIVSNPAQRESHHITLCRELTILHREPQDYYGLCINMPPGYGKTLFVSMFIAWCYAHNADCNFLYVSYSSELATKATAFIKTILNDELFSYLFDVHLRRDSNAKDDFKTTLGGNVVALGSLGSVTGQNAGLPDQPRFTGALIIDDPIKPGDAHSDTVRNSVTENYRETLSQRTRGKYVPIIFMGQRVHEQDLAAFFFSENEIRRWKKVELTALDDNDMALYPEIDTRDKLIAMREKSPYVFWSQYQQKPVPAGGALFKRDWFVQLEEEPQMSITFITVDSAETTKEYNDATVFSFWGVYDIQHMGMSTGQTGLHWIDCMELRIEPKDLLDYFNDFYGSACRYPVPPGIAAIEKKSTGVTMVSSLKEARGIKIWDIPRSGASGSKSDRFVEIQRWVAEKRISINAGAKHKELVLKHMEKITANDAHRFDDIADTCADAIRLVFIENRLQNTNKAIDNTTASRIMRPQKILLNTRSGVGHDSI</sequence>
<proteinExistence type="predicted"/>
<dbReference type="EMBL" id="LR797494">
    <property type="protein sequence ID" value="CAB4220456.1"/>
    <property type="molecule type" value="Genomic_DNA"/>
</dbReference>
<gene>
    <name evidence="4" type="ORF">UFOVP1026_36</name>
    <name evidence="5" type="ORF">UFOVP1180_20</name>
    <name evidence="6" type="ORF">UFOVP1629_36</name>
    <name evidence="1" type="ORF">UFOVP527_26</name>
    <name evidence="2" type="ORF">UFOVP855_49</name>
    <name evidence="3" type="ORF">UFOVP954_25</name>
</gene>
<evidence type="ECO:0000313" key="6">
    <source>
        <dbReference type="EMBL" id="CAB4220456.1"/>
    </source>
</evidence>
<dbReference type="InterPro" id="IPR027417">
    <property type="entry name" value="P-loop_NTPase"/>
</dbReference>
<dbReference type="EMBL" id="LR796975">
    <property type="protein sequence ID" value="CAB4179158.1"/>
    <property type="molecule type" value="Genomic_DNA"/>
</dbReference>
<dbReference type="EMBL" id="LR797123">
    <property type="protein sequence ID" value="CAB4188407.1"/>
    <property type="molecule type" value="Genomic_DNA"/>
</dbReference>
<evidence type="ECO:0000313" key="2">
    <source>
        <dbReference type="EMBL" id="CAB4167777.1"/>
    </source>
</evidence>
<dbReference type="SUPFAM" id="SSF52540">
    <property type="entry name" value="P-loop containing nucleoside triphosphate hydrolases"/>
    <property type="match status" value="1"/>
</dbReference>
<reference evidence="4" key="1">
    <citation type="submission" date="2020-05" db="EMBL/GenBank/DDBJ databases">
        <authorList>
            <person name="Chiriac C."/>
            <person name="Salcher M."/>
            <person name="Ghai R."/>
            <person name="Kavagutti S V."/>
        </authorList>
    </citation>
    <scope>NUCLEOTIDE SEQUENCE</scope>
</reference>
<accession>A0A6J5QCT4</accession>
<evidence type="ECO:0000313" key="5">
    <source>
        <dbReference type="EMBL" id="CAB4188407.1"/>
    </source>
</evidence>
<evidence type="ECO:0000313" key="4">
    <source>
        <dbReference type="EMBL" id="CAB4179158.1"/>
    </source>
</evidence>
<evidence type="ECO:0000313" key="1">
    <source>
        <dbReference type="EMBL" id="CAB4148739.1"/>
    </source>
</evidence>
<organism evidence="4">
    <name type="scientific">uncultured Caudovirales phage</name>
    <dbReference type="NCBI Taxonomy" id="2100421"/>
    <lineage>
        <taxon>Viruses</taxon>
        <taxon>Duplodnaviria</taxon>
        <taxon>Heunggongvirae</taxon>
        <taxon>Uroviricota</taxon>
        <taxon>Caudoviricetes</taxon>
        <taxon>Peduoviridae</taxon>
        <taxon>Maltschvirus</taxon>
        <taxon>Maltschvirus maltsch</taxon>
    </lineage>
</organism>
<name>A0A6J5QCT4_9CAUD</name>
<evidence type="ECO:0000313" key="3">
    <source>
        <dbReference type="EMBL" id="CAB4173584.1"/>
    </source>
</evidence>
<protein>
    <recommendedName>
        <fullName evidence="7">Archaeophage PsiM2, terminase large subunit</fullName>
    </recommendedName>
</protein>
<evidence type="ECO:0008006" key="7">
    <source>
        <dbReference type="Google" id="ProtNLM"/>
    </source>
</evidence>
<dbReference type="EMBL" id="LR796903">
    <property type="protein sequence ID" value="CAB4173584.1"/>
    <property type="molecule type" value="Genomic_DNA"/>
</dbReference>